<dbReference type="Pfam" id="PF16640">
    <property type="entry name" value="Big_3_5"/>
    <property type="match status" value="1"/>
</dbReference>
<dbReference type="Gene3D" id="2.30.30.100">
    <property type="match status" value="3"/>
</dbReference>
<comment type="caution">
    <text evidence="4">The sequence shown here is derived from an EMBL/GenBank/DDBJ whole genome shotgun (WGS) entry which is preliminary data.</text>
</comment>
<dbReference type="SUPFAM" id="SSF69318">
    <property type="entry name" value="Integrin alpha N-terminal domain"/>
    <property type="match status" value="1"/>
</dbReference>
<evidence type="ECO:0000313" key="4">
    <source>
        <dbReference type="EMBL" id="MBB4946127.1"/>
    </source>
</evidence>
<feature type="chain" id="PRO_5039291990" description="Bacterial Ig-like domain-containing protein" evidence="2">
    <location>
        <begin position="31"/>
        <end position="632"/>
    </location>
</feature>
<keyword evidence="5" id="KW-1185">Reference proteome</keyword>
<sequence length="632" mass="62306">MNGIGVPLRAVLVAALAAAGLAAGPPTAVAAAEPDGGLFAPAVNYRAGQYPFEIALGDFHGNGRLDLVAANNYDSTVSVFTANGDGTFGPPDTSPVGLDPSRIVTGDFSGDGRTDLAIATGGHPVSNVGAVELRLSNGDGTFQPSREFAAGAHPVGLATGDLNGDGRPDLVTANGNDGTVSVLLGNGDGTLQPQRTHRVGSRPTDLVLVDLDRDGHLDLAVPDDSDFAAGAVFVLLGNGDGTFRAARSHPTGSTPLGLTTADFNGDGRPDLAVTSATADAVSILLGDGTGGLGAPTAVPMGDFPGSITTGDLDLDGRADLVATGTDLKATVLLGNGDGTFQPQQGYGKPAFGGRPVIADLNGDGRPDLAVGNDYAASILLNIGRRPVTTTLTSSADPAPFGQPVTFTATVCPASPAIAPAGPPTGTVTLTEGDTPIGTGTLSPGGGPNCALTRISRDGLLPGPHTVTARYPGDTAYRPGAPVSLTQRVGCARTLTGRVGSVVATGPSTCLLDATADSVLVEPGATLFVGHSTLGSITARGAAFLGVCDSTLTGSLAAADSTGAVLLGDPAGRGCLGNRITGSVQLSSNHGGLTVGANTVGGSLHCTGNTPPPVHNGAPNTIGGARTGQCAAL</sequence>
<dbReference type="PANTHER" id="PTHR46580">
    <property type="entry name" value="SENSOR KINASE-RELATED"/>
    <property type="match status" value="1"/>
</dbReference>
<dbReference type="AlphaFoldDB" id="A0A7W7S9F5"/>
<reference evidence="4 5" key="1">
    <citation type="submission" date="2020-08" db="EMBL/GenBank/DDBJ databases">
        <title>Sequencing the genomes of 1000 actinobacteria strains.</title>
        <authorList>
            <person name="Klenk H.-P."/>
        </authorList>
    </citation>
    <scope>NUCLEOTIDE SEQUENCE [LARGE SCALE GENOMIC DNA]</scope>
    <source>
        <strain evidence="4 5">DSM 44786</strain>
    </source>
</reference>
<organism evidence="4 5">
    <name type="scientific">Kitasatospora gansuensis</name>
    <dbReference type="NCBI Taxonomy" id="258050"/>
    <lineage>
        <taxon>Bacteria</taxon>
        <taxon>Bacillati</taxon>
        <taxon>Actinomycetota</taxon>
        <taxon>Actinomycetes</taxon>
        <taxon>Kitasatosporales</taxon>
        <taxon>Streptomycetaceae</taxon>
        <taxon>Kitasatospora</taxon>
    </lineage>
</organism>
<dbReference type="RefSeq" id="WP_184912965.1">
    <property type="nucleotide sequence ID" value="NZ_JACHJR010000001.1"/>
</dbReference>
<dbReference type="Pfam" id="PF13517">
    <property type="entry name" value="FG-GAP_3"/>
    <property type="match status" value="4"/>
</dbReference>
<name>A0A7W7S9F5_9ACTN</name>
<accession>A0A7W7S9F5</accession>
<evidence type="ECO:0000259" key="3">
    <source>
        <dbReference type="Pfam" id="PF16640"/>
    </source>
</evidence>
<evidence type="ECO:0000256" key="1">
    <source>
        <dbReference type="ARBA" id="ARBA00022729"/>
    </source>
</evidence>
<evidence type="ECO:0000256" key="2">
    <source>
        <dbReference type="SAM" id="SignalP"/>
    </source>
</evidence>
<dbReference type="EMBL" id="JACHJR010000001">
    <property type="protein sequence ID" value="MBB4946127.1"/>
    <property type="molecule type" value="Genomic_DNA"/>
</dbReference>
<feature type="domain" description="Bacterial Ig-like" evidence="3">
    <location>
        <begin position="391"/>
        <end position="486"/>
    </location>
</feature>
<dbReference type="InterPro" id="IPR028994">
    <property type="entry name" value="Integrin_alpha_N"/>
</dbReference>
<dbReference type="Proteomes" id="UP000573327">
    <property type="component" value="Unassembled WGS sequence"/>
</dbReference>
<dbReference type="InterPro" id="IPR013783">
    <property type="entry name" value="Ig-like_fold"/>
</dbReference>
<gene>
    <name evidence="4" type="ORF">F4556_001662</name>
</gene>
<dbReference type="Gene3D" id="2.40.128.340">
    <property type="match status" value="1"/>
</dbReference>
<dbReference type="InterPro" id="IPR032109">
    <property type="entry name" value="Big_3_5"/>
</dbReference>
<protein>
    <recommendedName>
        <fullName evidence="3">Bacterial Ig-like domain-containing protein</fullName>
    </recommendedName>
</protein>
<evidence type="ECO:0000313" key="5">
    <source>
        <dbReference type="Proteomes" id="UP000573327"/>
    </source>
</evidence>
<feature type="signal peptide" evidence="2">
    <location>
        <begin position="1"/>
        <end position="30"/>
    </location>
</feature>
<keyword evidence="1 2" id="KW-0732">Signal</keyword>
<dbReference type="InterPro" id="IPR013517">
    <property type="entry name" value="FG-GAP"/>
</dbReference>
<dbReference type="Gene3D" id="2.60.40.10">
    <property type="entry name" value="Immunoglobulins"/>
    <property type="match status" value="1"/>
</dbReference>
<dbReference type="GO" id="GO:0005975">
    <property type="term" value="P:carbohydrate metabolic process"/>
    <property type="evidence" value="ECO:0007669"/>
    <property type="project" value="UniProtKB-ARBA"/>
</dbReference>
<proteinExistence type="predicted"/>